<feature type="transmembrane region" description="Helical" evidence="5">
    <location>
        <begin position="5"/>
        <end position="23"/>
    </location>
</feature>
<dbReference type="InterPro" id="IPR036259">
    <property type="entry name" value="MFS_trans_sf"/>
</dbReference>
<keyword evidence="5" id="KW-1133">Transmembrane helix</keyword>
<dbReference type="OrthoDB" id="33237at2"/>
<dbReference type="SUPFAM" id="SSF103473">
    <property type="entry name" value="MFS general substrate transporter"/>
    <property type="match status" value="1"/>
</dbReference>
<dbReference type="GO" id="GO:0022857">
    <property type="term" value="F:transmembrane transporter activity"/>
    <property type="evidence" value="ECO:0007669"/>
    <property type="project" value="InterPro"/>
</dbReference>
<feature type="transmembrane region" description="Helical" evidence="5">
    <location>
        <begin position="156"/>
        <end position="174"/>
    </location>
</feature>
<dbReference type="Proteomes" id="UP000008722">
    <property type="component" value="Chromosome"/>
</dbReference>
<dbReference type="PANTHER" id="PTHR43271:SF2">
    <property type="entry name" value="BLL2771 PROTEIN"/>
    <property type="match status" value="1"/>
</dbReference>
<keyword evidence="5" id="KW-0472">Membrane</keyword>
<comment type="similarity">
    <text evidence="2">Belongs to the major facilitator superfamily.</text>
</comment>
<reference evidence="7" key="1">
    <citation type="submission" date="2010-11" db="EMBL/GenBank/DDBJ databases">
        <title>The complete sequence of chromosome of Oceanithermus profundus DSM 14977.</title>
        <authorList>
            <consortium name="US DOE Joint Genome Institute (JGI-PGF)"/>
            <person name="Lucas S."/>
            <person name="Copeland A."/>
            <person name="Lapidus A."/>
            <person name="Bruce D."/>
            <person name="Goodwin L."/>
            <person name="Pitluck S."/>
            <person name="Kyrpides N."/>
            <person name="Mavromatis K."/>
            <person name="Pagani I."/>
            <person name="Ivanova N."/>
            <person name="Zhang X."/>
            <person name="Brettin T."/>
            <person name="Detter J.C."/>
            <person name="Tapia R."/>
            <person name="Han C."/>
            <person name="Land M."/>
            <person name="Hauser L."/>
            <person name="Markowitz V."/>
            <person name="Cheng J.-F."/>
            <person name="Hugenholtz P."/>
            <person name="Woyke T."/>
            <person name="Wu D."/>
            <person name="Tindall B."/>
            <person name="Faehnrich R."/>
            <person name="Brambilla E."/>
            <person name="Klenk H.-P."/>
            <person name="Eisen J.A."/>
        </authorList>
    </citation>
    <scope>NUCLEOTIDE SEQUENCE [LARGE SCALE GENOMIC DNA]</scope>
    <source>
        <strain evidence="7">DSM 14977 / NBRC 100410 / VKM B-2274 / 506</strain>
    </source>
</reference>
<evidence type="ECO:0000313" key="7">
    <source>
        <dbReference type="Proteomes" id="UP000008722"/>
    </source>
</evidence>
<evidence type="ECO:0000256" key="5">
    <source>
        <dbReference type="SAM" id="Phobius"/>
    </source>
</evidence>
<dbReference type="HOGENOM" id="CLU_769108_0_0_0"/>
<proteinExistence type="inferred from homology"/>
<feature type="transmembrane region" description="Helical" evidence="5">
    <location>
        <begin position="194"/>
        <end position="212"/>
    </location>
</feature>
<feature type="transmembrane region" description="Helical" evidence="5">
    <location>
        <begin position="330"/>
        <end position="348"/>
    </location>
</feature>
<dbReference type="InterPro" id="IPR011701">
    <property type="entry name" value="MFS"/>
</dbReference>
<feature type="transmembrane region" description="Helical" evidence="5">
    <location>
        <begin position="278"/>
        <end position="297"/>
    </location>
</feature>
<keyword evidence="7" id="KW-1185">Reference proteome</keyword>
<dbReference type="AlphaFoldDB" id="E4UAB7"/>
<feature type="transmembrane region" description="Helical" evidence="5">
    <location>
        <begin position="128"/>
        <end position="150"/>
    </location>
</feature>
<evidence type="ECO:0000256" key="4">
    <source>
        <dbReference type="ARBA" id="ARBA00022475"/>
    </source>
</evidence>
<dbReference type="eggNOG" id="COG2814">
    <property type="taxonomic scope" value="Bacteria"/>
</dbReference>
<gene>
    <name evidence="6" type="ordered locus">Ocepr_2110</name>
</gene>
<feature type="transmembrane region" description="Helical" evidence="5">
    <location>
        <begin position="35"/>
        <end position="60"/>
    </location>
</feature>
<keyword evidence="5" id="KW-0812">Transmembrane</keyword>
<feature type="transmembrane region" description="Helical" evidence="5">
    <location>
        <begin position="67"/>
        <end position="88"/>
    </location>
</feature>
<keyword evidence="3" id="KW-0813">Transport</keyword>
<dbReference type="GO" id="GO:0005886">
    <property type="term" value="C:plasma membrane"/>
    <property type="evidence" value="ECO:0007669"/>
    <property type="project" value="UniProtKB-SubCell"/>
</dbReference>
<name>E4UAB7_OCEP5</name>
<dbReference type="EMBL" id="CP002361">
    <property type="protein sequence ID" value="ADR37560.1"/>
    <property type="molecule type" value="Genomic_DNA"/>
</dbReference>
<evidence type="ECO:0000256" key="3">
    <source>
        <dbReference type="ARBA" id="ARBA00022448"/>
    </source>
</evidence>
<accession>E4UAB7</accession>
<sequence length="360" mass="35228" precursor="true">MRAALARWAVVGAGFFLFGNLYAPQPLLPALERGWNAAAGAAGPGMSAPMLGLVLGSLLWPRTGLRAGAMLALGALGVALFAALGAWAPGPYAWAALRLGEGLAAAAVPGASFALLPRLFGSRAAAAAGWLVAANTVGGALGRAGAGALAERFGPAGALVLLALPLVGLAWAALPLEGGFTRGEARVPAGAGPLLAFGAGLLFANLFVANLMPYRLEAAGYGLAALGAFYLVYLGGTAGALLAGTLAGRLGPVRAGAAALGAAAAGTALLASRPLAGFALLLAGLFGLHALGGAAAGRRGAGTSGAYVSAYYLGGGLAGLVYPFFLPRPFGWALGFVGALLLLTAGLLPRALAPARTRDG</sequence>
<protein>
    <submittedName>
        <fullName evidence="6">Major facilitator superfamily MFS_1</fullName>
    </submittedName>
</protein>
<feature type="transmembrane region" description="Helical" evidence="5">
    <location>
        <begin position="304"/>
        <end position="324"/>
    </location>
</feature>
<dbReference type="KEGG" id="opr:Ocepr_2110"/>
<evidence type="ECO:0000313" key="6">
    <source>
        <dbReference type="EMBL" id="ADR37560.1"/>
    </source>
</evidence>
<keyword evidence="4" id="KW-1003">Cell membrane</keyword>
<organism evidence="6 7">
    <name type="scientific">Oceanithermus profundus (strain DSM 14977 / NBRC 100410 / VKM B-2274 / 506)</name>
    <dbReference type="NCBI Taxonomy" id="670487"/>
    <lineage>
        <taxon>Bacteria</taxon>
        <taxon>Thermotogati</taxon>
        <taxon>Deinococcota</taxon>
        <taxon>Deinococci</taxon>
        <taxon>Thermales</taxon>
        <taxon>Thermaceae</taxon>
        <taxon>Oceanithermus</taxon>
    </lineage>
</organism>
<evidence type="ECO:0000256" key="2">
    <source>
        <dbReference type="ARBA" id="ARBA00008335"/>
    </source>
</evidence>
<feature type="transmembrane region" description="Helical" evidence="5">
    <location>
        <begin position="218"/>
        <end position="243"/>
    </location>
</feature>
<dbReference type="RefSeq" id="WP_013458730.1">
    <property type="nucleotide sequence ID" value="NC_014761.1"/>
</dbReference>
<comment type="subcellular location">
    <subcellularLocation>
        <location evidence="1">Cell membrane</location>
        <topology evidence="1">Multi-pass membrane protein</topology>
    </subcellularLocation>
</comment>
<reference evidence="6 7" key="2">
    <citation type="journal article" date="2011" name="Stand. Genomic Sci.">
        <title>Complete genome sequence of Oceanithermus profundus type strain (506).</title>
        <authorList>
            <person name="Pati A."/>
            <person name="Zhang X."/>
            <person name="Lapidus A."/>
            <person name="Nolan M."/>
            <person name="Lucas S."/>
            <person name="Del Rio T.G."/>
            <person name="Tice H."/>
            <person name="Cheng J.F."/>
            <person name="Tapia R."/>
            <person name="Han C."/>
            <person name="Goodwin L."/>
            <person name="Pitluck S."/>
            <person name="Liolios K."/>
            <person name="Pagani I."/>
            <person name="Ivanova N."/>
            <person name="Mavromatis K."/>
            <person name="Chen A."/>
            <person name="Palaniappan K."/>
            <person name="Hauser L."/>
            <person name="Jeffries C.D."/>
            <person name="Brambilla E.M."/>
            <person name="Rohl A."/>
            <person name="Mwirichia R."/>
            <person name="Rohde M."/>
            <person name="Tindall B.J."/>
            <person name="Sikorski J."/>
            <person name="Wirth R."/>
            <person name="Goker M."/>
            <person name="Woyke T."/>
            <person name="Detter J.C."/>
            <person name="Bristow J."/>
            <person name="Eisen J.A."/>
            <person name="Markowitz V."/>
            <person name="Hugenholtz P."/>
            <person name="Kyrpides N.C."/>
            <person name="Klenk H.P."/>
            <person name="Land M."/>
        </authorList>
    </citation>
    <scope>NUCLEOTIDE SEQUENCE [LARGE SCALE GENOMIC DNA]</scope>
    <source>
        <strain evidence="7">DSM 14977 / NBRC 100410 / VKM B-2274 / 506</strain>
    </source>
</reference>
<dbReference type="STRING" id="670487.Ocepr_2110"/>
<dbReference type="Pfam" id="PF07690">
    <property type="entry name" value="MFS_1"/>
    <property type="match status" value="1"/>
</dbReference>
<dbReference type="PANTHER" id="PTHR43271">
    <property type="entry name" value="BLL2771 PROTEIN"/>
    <property type="match status" value="1"/>
</dbReference>
<dbReference type="Gene3D" id="1.20.1250.20">
    <property type="entry name" value="MFS general substrate transporter like domains"/>
    <property type="match status" value="1"/>
</dbReference>
<evidence type="ECO:0000256" key="1">
    <source>
        <dbReference type="ARBA" id="ARBA00004651"/>
    </source>
</evidence>